<dbReference type="InterPro" id="IPR036208">
    <property type="entry name" value="VHL_sf"/>
</dbReference>
<feature type="domain" description="von Hippel-Lindau disease tumour suppressor beta" evidence="1">
    <location>
        <begin position="68"/>
        <end position="129"/>
    </location>
</feature>
<evidence type="ECO:0000313" key="2">
    <source>
        <dbReference type="EMBL" id="CAL5229346.1"/>
    </source>
</evidence>
<accession>A0ABP1GF06</accession>
<sequence>MTQQFPEGTAYLEALPALPTSAQIAERGGKVLYRQRYEEETEPILLPAGCAPAGCAPQQDVLAQARLTSLGSGQAETVAFHNLTSRDAVLLWLNYSGHEVAYLRLGPGRFQWLQTFRNHPWIFRDATTGLRLCTKKSPSSWQEVAYASDGIESSWSAALPGGMRIIVIKEPPRVAWSQKAHKAFPASFRDAAATFLMCHHVAGRQLSSPSDRHGVCTLGDLPLELVVKVIGMASPEDVWQQGACKHAEGRQAIGAAEVPGLGNVGANPVDLANCSDLIQFGVWVILHRGTLLHGA</sequence>
<protein>
    <submittedName>
        <fullName evidence="2">G12655 protein</fullName>
    </submittedName>
</protein>
<name>A0ABP1GF06_9CHLO</name>
<proteinExistence type="predicted"/>
<evidence type="ECO:0000259" key="1">
    <source>
        <dbReference type="Pfam" id="PF01847"/>
    </source>
</evidence>
<reference evidence="2 3" key="1">
    <citation type="submission" date="2024-06" db="EMBL/GenBank/DDBJ databases">
        <authorList>
            <person name="Kraege A."/>
            <person name="Thomma B."/>
        </authorList>
    </citation>
    <scope>NUCLEOTIDE SEQUENCE [LARGE SCALE GENOMIC DNA]</scope>
</reference>
<dbReference type="Pfam" id="PF01847">
    <property type="entry name" value="VHL"/>
    <property type="match status" value="1"/>
</dbReference>
<dbReference type="SUPFAM" id="SSF49468">
    <property type="entry name" value="VHL"/>
    <property type="match status" value="1"/>
</dbReference>
<dbReference type="InterPro" id="IPR037140">
    <property type="entry name" value="VHL_beta_dom_sf"/>
</dbReference>
<dbReference type="Gene3D" id="2.60.40.780">
    <property type="entry name" value="von Hippel-Lindau disease tumour suppressor, beta domain"/>
    <property type="match status" value="1"/>
</dbReference>
<evidence type="ECO:0000313" key="3">
    <source>
        <dbReference type="Proteomes" id="UP001497392"/>
    </source>
</evidence>
<keyword evidence="3" id="KW-1185">Reference proteome</keyword>
<dbReference type="Proteomes" id="UP001497392">
    <property type="component" value="Unassembled WGS sequence"/>
</dbReference>
<comment type="caution">
    <text evidence="2">The sequence shown here is derived from an EMBL/GenBank/DDBJ whole genome shotgun (WGS) entry which is preliminary data.</text>
</comment>
<dbReference type="EMBL" id="CAXHTA020000020">
    <property type="protein sequence ID" value="CAL5229346.1"/>
    <property type="molecule type" value="Genomic_DNA"/>
</dbReference>
<organism evidence="2 3">
    <name type="scientific">Coccomyxa viridis</name>
    <dbReference type="NCBI Taxonomy" id="1274662"/>
    <lineage>
        <taxon>Eukaryota</taxon>
        <taxon>Viridiplantae</taxon>
        <taxon>Chlorophyta</taxon>
        <taxon>core chlorophytes</taxon>
        <taxon>Trebouxiophyceae</taxon>
        <taxon>Trebouxiophyceae incertae sedis</taxon>
        <taxon>Coccomyxaceae</taxon>
        <taxon>Coccomyxa</taxon>
    </lineage>
</organism>
<gene>
    <name evidence="2" type="primary">g12655</name>
    <name evidence="2" type="ORF">VP750_LOCUS11252</name>
</gene>
<dbReference type="InterPro" id="IPR024053">
    <property type="entry name" value="VHL_beta_dom"/>
</dbReference>